<evidence type="ECO:0000256" key="1">
    <source>
        <dbReference type="ARBA" id="ARBA00023015"/>
    </source>
</evidence>
<evidence type="ECO:0000313" key="6">
    <source>
        <dbReference type="EMBL" id="VDK35898.1"/>
    </source>
</evidence>
<evidence type="ECO:0000256" key="2">
    <source>
        <dbReference type="ARBA" id="ARBA00023125"/>
    </source>
</evidence>
<dbReference type="Gene3D" id="1.20.5.170">
    <property type="match status" value="1"/>
</dbReference>
<accession>A0A0R3W6V3</accession>
<dbReference type="InterPro" id="IPR008917">
    <property type="entry name" value="TF_DNA-bd_sf"/>
</dbReference>
<keyword evidence="3" id="KW-0804">Transcription</keyword>
<keyword evidence="2" id="KW-0238">DNA-binding</keyword>
<evidence type="ECO:0000256" key="3">
    <source>
        <dbReference type="ARBA" id="ARBA00023163"/>
    </source>
</evidence>
<feature type="coiled-coil region" evidence="4">
    <location>
        <begin position="135"/>
        <end position="162"/>
    </location>
</feature>
<reference evidence="8" key="1">
    <citation type="submission" date="2017-02" db="UniProtKB">
        <authorList>
            <consortium name="WormBaseParasite"/>
        </authorList>
    </citation>
    <scope>IDENTIFICATION</scope>
</reference>
<dbReference type="SUPFAM" id="SSF47454">
    <property type="entry name" value="A DNA-binding domain in eukaryotic transcription factors"/>
    <property type="match status" value="1"/>
</dbReference>
<gene>
    <name evidence="6" type="ORF">TASK_LOCUS5953</name>
</gene>
<name>A0A0R3W6V3_TAEAS</name>
<dbReference type="InterPro" id="IPR004826">
    <property type="entry name" value="bZIP_Maf"/>
</dbReference>
<dbReference type="WBParaSite" id="TASK_0000595201-mRNA-1">
    <property type="protein sequence ID" value="TASK_0000595201-mRNA-1"/>
    <property type="gene ID" value="TASK_0000595201"/>
</dbReference>
<proteinExistence type="predicted"/>
<keyword evidence="4" id="KW-0175">Coiled coil</keyword>
<dbReference type="AlphaFoldDB" id="A0A0R3W6V3"/>
<dbReference type="Pfam" id="PF03131">
    <property type="entry name" value="bZIP_Maf"/>
    <property type="match status" value="1"/>
</dbReference>
<keyword evidence="1" id="KW-0805">Transcription regulation</keyword>
<protein>
    <submittedName>
        <fullName evidence="8">BZIP_Maf domain-containing protein</fullName>
    </submittedName>
</protein>
<keyword evidence="7" id="KW-1185">Reference proteome</keyword>
<dbReference type="EMBL" id="UYRS01018456">
    <property type="protein sequence ID" value="VDK35898.1"/>
    <property type="molecule type" value="Genomic_DNA"/>
</dbReference>
<feature type="domain" description="Basic leucine zipper" evidence="5">
    <location>
        <begin position="7"/>
        <end position="72"/>
    </location>
</feature>
<dbReference type="OrthoDB" id="6253550at2759"/>
<evidence type="ECO:0000259" key="5">
    <source>
        <dbReference type="Pfam" id="PF03131"/>
    </source>
</evidence>
<evidence type="ECO:0000313" key="8">
    <source>
        <dbReference type="WBParaSite" id="TASK_0000595201-mRNA-1"/>
    </source>
</evidence>
<dbReference type="GO" id="GO:0003677">
    <property type="term" value="F:DNA binding"/>
    <property type="evidence" value="ECO:0007669"/>
    <property type="project" value="UniProtKB-KW"/>
</dbReference>
<dbReference type="STRING" id="60517.A0A0R3W6V3"/>
<organism evidence="8">
    <name type="scientific">Taenia asiatica</name>
    <name type="common">Asian tapeworm</name>
    <dbReference type="NCBI Taxonomy" id="60517"/>
    <lineage>
        <taxon>Eukaryota</taxon>
        <taxon>Metazoa</taxon>
        <taxon>Spiralia</taxon>
        <taxon>Lophotrochozoa</taxon>
        <taxon>Platyhelminthes</taxon>
        <taxon>Cestoda</taxon>
        <taxon>Eucestoda</taxon>
        <taxon>Cyclophyllidea</taxon>
        <taxon>Taeniidae</taxon>
        <taxon>Taenia</taxon>
    </lineage>
</organism>
<evidence type="ECO:0000313" key="7">
    <source>
        <dbReference type="Proteomes" id="UP000282613"/>
    </source>
</evidence>
<reference evidence="6 7" key="2">
    <citation type="submission" date="2018-11" db="EMBL/GenBank/DDBJ databases">
        <authorList>
            <consortium name="Pathogen Informatics"/>
        </authorList>
    </citation>
    <scope>NUCLEOTIDE SEQUENCE [LARGE SCALE GENOMIC DNA]</scope>
</reference>
<dbReference type="GO" id="GO:0006355">
    <property type="term" value="P:regulation of DNA-templated transcription"/>
    <property type="evidence" value="ECO:0007669"/>
    <property type="project" value="InterPro"/>
</dbReference>
<dbReference type="Proteomes" id="UP000282613">
    <property type="component" value="Unassembled WGS sequence"/>
</dbReference>
<sequence>MAQKYPTDEELVQMTTMQLRSLLEQHIISQEQHRELRTRRRRLQNRKYARRCAKKKQTEVAELAAAAKKESSAIRVCALDRIDILWAFLHCSPIRLYLRFSDLEASNLFLCAPIVKAHFGFDSFTVNVHAESKFGKSLRQQLSRLNTSVDRLDRQIDSLAKLRISMTEAPFSLRMVAPDGTELGLAHFNSHHLPLLSCEGDESVSMAAANHFIPRICFKTKPLMQRNLCLGKSATTTAATVSTMRVPVPPAGGACGSSVEGQEV</sequence>
<evidence type="ECO:0000256" key="4">
    <source>
        <dbReference type="SAM" id="Coils"/>
    </source>
</evidence>